<proteinExistence type="predicted"/>
<keyword evidence="5" id="KW-0446">Lipid-binding</keyword>
<evidence type="ECO:0000259" key="8">
    <source>
        <dbReference type="PROSITE" id="PS50195"/>
    </source>
</evidence>
<feature type="domain" description="PX" evidence="8">
    <location>
        <begin position="35"/>
        <end position="151"/>
    </location>
</feature>
<dbReference type="Gene3D" id="3.30.1520.10">
    <property type="entry name" value="Phox-like domain"/>
    <property type="match status" value="1"/>
</dbReference>
<evidence type="ECO:0000313" key="9">
    <source>
        <dbReference type="Proteomes" id="UP001652625"/>
    </source>
</evidence>
<organism evidence="9 10">
    <name type="scientific">Hydra vulgaris</name>
    <name type="common">Hydra</name>
    <name type="synonym">Hydra attenuata</name>
    <dbReference type="NCBI Taxonomy" id="6087"/>
    <lineage>
        <taxon>Eukaryota</taxon>
        <taxon>Metazoa</taxon>
        <taxon>Cnidaria</taxon>
        <taxon>Hydrozoa</taxon>
        <taxon>Hydroidolina</taxon>
        <taxon>Anthoathecata</taxon>
        <taxon>Aplanulata</taxon>
        <taxon>Hydridae</taxon>
        <taxon>Hydra</taxon>
    </lineage>
</organism>
<feature type="region of interest" description="Disordered" evidence="7">
    <location>
        <begin position="1"/>
        <end position="26"/>
    </location>
</feature>
<dbReference type="PANTHER" id="PTHR20939">
    <property type="entry name" value="SORTING NEXIN 20, 21"/>
    <property type="match status" value="1"/>
</dbReference>
<protein>
    <submittedName>
        <fullName evidence="10">Uncharacterized protein LOC105848502 isoform X2</fullName>
    </submittedName>
</protein>
<evidence type="ECO:0000313" key="10">
    <source>
        <dbReference type="RefSeq" id="XP_065676155.1"/>
    </source>
</evidence>
<evidence type="ECO:0000256" key="1">
    <source>
        <dbReference type="ARBA" id="ARBA00004469"/>
    </source>
</evidence>
<evidence type="ECO:0000256" key="3">
    <source>
        <dbReference type="ARBA" id="ARBA00022753"/>
    </source>
</evidence>
<dbReference type="InterPro" id="IPR039937">
    <property type="entry name" value="SNX20/SNX21"/>
</dbReference>
<keyword evidence="4" id="KW-0653">Protein transport</keyword>
<accession>A0ABM4DNL1</accession>
<sequence length="274" mass="31904">MIETEHNDGEASEGSEENESESSIVQRLPSISSIAKEDVKINFEFLRTTKVNNKWVYVIMIMKDTGFDADQIKIERSFSNFSDLHDRLKKECPNAVQTIDFPKKTVFRPTENEAVERSRFLKKYLTFVAHQGDVMKSNAFQHFFCIPHIKKATELLKCEEYSRSRTEYFLAFQLQKKLDANKEEIIPTICGAIETNKNLKDFKAVNDLGEECLSLLNYDDSNPYLLPLLYSVIDARKRLNLDTSQLQLKLRECDRKGKHDSEIETLRELLVKRY</sequence>
<evidence type="ECO:0000256" key="4">
    <source>
        <dbReference type="ARBA" id="ARBA00022927"/>
    </source>
</evidence>
<keyword evidence="6" id="KW-0472">Membrane</keyword>
<evidence type="ECO:0000256" key="5">
    <source>
        <dbReference type="ARBA" id="ARBA00023121"/>
    </source>
</evidence>
<dbReference type="InterPro" id="IPR036871">
    <property type="entry name" value="PX_dom_sf"/>
</dbReference>
<reference evidence="10" key="1">
    <citation type="submission" date="2025-08" db="UniProtKB">
        <authorList>
            <consortium name="RefSeq"/>
        </authorList>
    </citation>
    <scope>IDENTIFICATION</scope>
</reference>
<dbReference type="PROSITE" id="PS50195">
    <property type="entry name" value="PX"/>
    <property type="match status" value="1"/>
</dbReference>
<evidence type="ECO:0000256" key="6">
    <source>
        <dbReference type="ARBA" id="ARBA00023136"/>
    </source>
</evidence>
<keyword evidence="3" id="KW-0967">Endosome</keyword>
<keyword evidence="9" id="KW-1185">Reference proteome</keyword>
<dbReference type="InterPro" id="IPR001683">
    <property type="entry name" value="PX_dom"/>
</dbReference>
<dbReference type="GeneID" id="105848502"/>
<dbReference type="SUPFAM" id="SSF64268">
    <property type="entry name" value="PX domain"/>
    <property type="match status" value="1"/>
</dbReference>
<evidence type="ECO:0000256" key="7">
    <source>
        <dbReference type="SAM" id="MobiDB-lite"/>
    </source>
</evidence>
<feature type="compositionally biased region" description="Acidic residues" evidence="7">
    <location>
        <begin position="10"/>
        <end position="20"/>
    </location>
</feature>
<dbReference type="RefSeq" id="XP_065676155.1">
    <property type="nucleotide sequence ID" value="XM_065820083.1"/>
</dbReference>
<dbReference type="Proteomes" id="UP001652625">
    <property type="component" value="Chromosome 15"/>
</dbReference>
<keyword evidence="2" id="KW-0813">Transport</keyword>
<dbReference type="PANTHER" id="PTHR20939:SF1">
    <property type="entry name" value="SORTING NEXIN-20"/>
    <property type="match status" value="1"/>
</dbReference>
<name>A0ABM4DNL1_HYDVU</name>
<dbReference type="Pfam" id="PF00787">
    <property type="entry name" value="PX"/>
    <property type="match status" value="1"/>
</dbReference>
<evidence type="ECO:0000256" key="2">
    <source>
        <dbReference type="ARBA" id="ARBA00022448"/>
    </source>
</evidence>
<gene>
    <name evidence="10" type="primary">LOC105848502</name>
</gene>
<comment type="subcellular location">
    <subcellularLocation>
        <location evidence="1">Early endosome membrane</location>
        <topology evidence="1">Peripheral membrane protein</topology>
        <orientation evidence="1">Cytoplasmic side</orientation>
    </subcellularLocation>
</comment>